<proteinExistence type="predicted"/>
<dbReference type="SUPFAM" id="SSF47986">
    <property type="entry name" value="DEATH domain"/>
    <property type="match status" value="1"/>
</dbReference>
<dbReference type="Proteomes" id="UP000265000">
    <property type="component" value="Unplaced"/>
</dbReference>
<evidence type="ECO:0000313" key="2">
    <source>
        <dbReference type="Ensembl" id="ENSFHEP00000015355.1"/>
    </source>
</evidence>
<dbReference type="STRING" id="8078.ENSFHEP00000015355"/>
<name>A0A3Q2TGX8_FUNHE</name>
<protein>
    <recommendedName>
        <fullName evidence="1">Pyrin domain-containing protein</fullName>
    </recommendedName>
</protein>
<sequence length="92" mass="10500">PQSTRSIFLLRTLLKLINFRKFVGFLSEHTKPGYKSIPHGKLEDKDRLDTAKLLTAHYGSQDALLVTVDILEEINQNDLAQRLQRSMGKFSS</sequence>
<dbReference type="InterPro" id="IPR004020">
    <property type="entry name" value="DAPIN"/>
</dbReference>
<evidence type="ECO:0000313" key="3">
    <source>
        <dbReference type="Proteomes" id="UP000265000"/>
    </source>
</evidence>
<dbReference type="CDD" id="cd08321">
    <property type="entry name" value="Pyrin_ASC-like"/>
    <property type="match status" value="1"/>
</dbReference>
<dbReference type="AlphaFoldDB" id="A0A3Q2TGX8"/>
<dbReference type="Ensembl" id="ENSFHET00000023452.1">
    <property type="protein sequence ID" value="ENSFHEP00000015355.1"/>
    <property type="gene ID" value="ENSFHEG00000016962.1"/>
</dbReference>
<feature type="domain" description="Pyrin" evidence="1">
    <location>
        <begin position="18"/>
        <end position="89"/>
    </location>
</feature>
<dbReference type="GeneTree" id="ENSGT00940000177981"/>
<dbReference type="Pfam" id="PF02758">
    <property type="entry name" value="PYRIN"/>
    <property type="match status" value="1"/>
</dbReference>
<accession>A0A3Q2TGX8</accession>
<dbReference type="InterPro" id="IPR011029">
    <property type="entry name" value="DEATH-like_dom_sf"/>
</dbReference>
<dbReference type="PROSITE" id="PS50824">
    <property type="entry name" value="DAPIN"/>
    <property type="match status" value="1"/>
</dbReference>
<organism evidence="2 3">
    <name type="scientific">Fundulus heteroclitus</name>
    <name type="common">Killifish</name>
    <name type="synonym">Mummichog</name>
    <dbReference type="NCBI Taxonomy" id="8078"/>
    <lineage>
        <taxon>Eukaryota</taxon>
        <taxon>Metazoa</taxon>
        <taxon>Chordata</taxon>
        <taxon>Craniata</taxon>
        <taxon>Vertebrata</taxon>
        <taxon>Euteleostomi</taxon>
        <taxon>Actinopterygii</taxon>
        <taxon>Neopterygii</taxon>
        <taxon>Teleostei</taxon>
        <taxon>Neoteleostei</taxon>
        <taxon>Acanthomorphata</taxon>
        <taxon>Ovalentaria</taxon>
        <taxon>Atherinomorphae</taxon>
        <taxon>Cyprinodontiformes</taxon>
        <taxon>Fundulidae</taxon>
        <taxon>Fundulus</taxon>
    </lineage>
</organism>
<reference evidence="2" key="1">
    <citation type="submission" date="2025-08" db="UniProtKB">
        <authorList>
            <consortium name="Ensembl"/>
        </authorList>
    </citation>
    <scope>IDENTIFICATION</scope>
</reference>
<evidence type="ECO:0000259" key="1">
    <source>
        <dbReference type="PROSITE" id="PS50824"/>
    </source>
</evidence>
<keyword evidence="3" id="KW-1185">Reference proteome</keyword>
<dbReference type="Gene3D" id="1.10.533.10">
    <property type="entry name" value="Death Domain, Fas"/>
    <property type="match status" value="1"/>
</dbReference>
<dbReference type="SMART" id="SM01289">
    <property type="entry name" value="PYRIN"/>
    <property type="match status" value="1"/>
</dbReference>
<reference evidence="2" key="2">
    <citation type="submission" date="2025-09" db="UniProtKB">
        <authorList>
            <consortium name="Ensembl"/>
        </authorList>
    </citation>
    <scope>IDENTIFICATION</scope>
</reference>